<gene>
    <name evidence="1" type="ORF">SERLADRAFT_458033</name>
</gene>
<sequence length="51" mass="6297">MTRFLEDIGFERYRNTAAKNFYWPPIREHRNRTLRTEQEHIWGITFVASKL</sequence>
<protein>
    <submittedName>
        <fullName evidence="1">Uncharacterized protein</fullName>
    </submittedName>
</protein>
<dbReference type="AlphaFoldDB" id="F8NIL7"/>
<dbReference type="GeneID" id="18817627"/>
<dbReference type="KEGG" id="sla:SERLADRAFT_458033"/>
<reference evidence="1" key="1">
    <citation type="submission" date="2011-04" db="EMBL/GenBank/DDBJ databases">
        <title>Evolution of plant cell wall degrading machinery underlies the functional diversity of forest fungi.</title>
        <authorList>
            <consortium name="US DOE Joint Genome Institute (JGI-PGF)"/>
            <person name="Eastwood D.C."/>
            <person name="Floudas D."/>
            <person name="Binder M."/>
            <person name="Majcherczyk A."/>
            <person name="Schneider P."/>
            <person name="Aerts A."/>
            <person name="Asiegbu F.O."/>
            <person name="Baker S.E."/>
            <person name="Barry K."/>
            <person name="Bendiksby M."/>
            <person name="Blumentritt M."/>
            <person name="Coutinho P.M."/>
            <person name="Cullen D."/>
            <person name="Cullen D."/>
            <person name="Gathman A."/>
            <person name="Goodell B."/>
            <person name="Henrissat B."/>
            <person name="Ihrmark K."/>
            <person name="Kauserud H."/>
            <person name="Kohler A."/>
            <person name="LaButti K."/>
            <person name="Lapidus A."/>
            <person name="Lavin J.L."/>
            <person name="Lee Y.-H."/>
            <person name="Lindquist E."/>
            <person name="Lilly W."/>
            <person name="Lucas S."/>
            <person name="Morin E."/>
            <person name="Murat C."/>
            <person name="Oguiza J.A."/>
            <person name="Park J."/>
            <person name="Pisabarro A.G."/>
            <person name="Riley R."/>
            <person name="Rosling A."/>
            <person name="Salamov A."/>
            <person name="Schmidt O."/>
            <person name="Schmutz J."/>
            <person name="Skrede I."/>
            <person name="Stenlid J."/>
            <person name="Wiebenga A."/>
            <person name="Xie X."/>
            <person name="Kues U."/>
            <person name="Hibbett D.S."/>
            <person name="Hoffmeister D."/>
            <person name="Hogberg N."/>
            <person name="Martin F."/>
            <person name="Grigoriev I.V."/>
            <person name="Watkinson S.C."/>
        </authorList>
    </citation>
    <scope>NUCLEOTIDE SEQUENCE</scope>
    <source>
        <strain evidence="1">S7.9</strain>
    </source>
</reference>
<dbReference type="HOGENOM" id="CLU_3107851_0_0_1"/>
<accession>F8NIL7</accession>
<proteinExistence type="predicted"/>
<dbReference type="EMBL" id="GL945429">
    <property type="protein sequence ID" value="EGO29779.1"/>
    <property type="molecule type" value="Genomic_DNA"/>
</dbReference>
<name>F8NIL7_SERL9</name>
<evidence type="ECO:0000313" key="1">
    <source>
        <dbReference type="EMBL" id="EGO29779.1"/>
    </source>
</evidence>
<organism>
    <name type="scientific">Serpula lacrymans var. lacrymans (strain S7.9)</name>
    <name type="common">Dry rot fungus</name>
    <dbReference type="NCBI Taxonomy" id="578457"/>
    <lineage>
        <taxon>Eukaryota</taxon>
        <taxon>Fungi</taxon>
        <taxon>Dikarya</taxon>
        <taxon>Basidiomycota</taxon>
        <taxon>Agaricomycotina</taxon>
        <taxon>Agaricomycetes</taxon>
        <taxon>Agaricomycetidae</taxon>
        <taxon>Boletales</taxon>
        <taxon>Coniophorineae</taxon>
        <taxon>Serpulaceae</taxon>
        <taxon>Serpula</taxon>
    </lineage>
</organism>
<dbReference type="RefSeq" id="XP_007314021.1">
    <property type="nucleotide sequence ID" value="XM_007313959.1"/>
</dbReference>
<dbReference type="Proteomes" id="UP000008064">
    <property type="component" value="Unassembled WGS sequence"/>
</dbReference>